<evidence type="ECO:0000256" key="1">
    <source>
        <dbReference type="ARBA" id="ARBA00004651"/>
    </source>
</evidence>
<dbReference type="PANTHER" id="PTHR30086:SF21">
    <property type="entry name" value="TRANSPORT PROTEIN"/>
    <property type="match status" value="1"/>
</dbReference>
<dbReference type="GO" id="GO:0015171">
    <property type="term" value="F:amino acid transmembrane transporter activity"/>
    <property type="evidence" value="ECO:0007669"/>
    <property type="project" value="TreeGrafter"/>
</dbReference>
<protein>
    <submittedName>
        <fullName evidence="7">Lysine exporter protein (LYSE/YGGA)</fullName>
    </submittedName>
</protein>
<evidence type="ECO:0000256" key="5">
    <source>
        <dbReference type="ARBA" id="ARBA00023136"/>
    </source>
</evidence>
<dbReference type="OrthoDB" id="7659099at2"/>
<dbReference type="RefSeq" id="WP_043136034.1">
    <property type="nucleotide sequence ID" value="NZ_JSUQ01000001.1"/>
</dbReference>
<feature type="transmembrane region" description="Helical" evidence="6">
    <location>
        <begin position="6"/>
        <end position="31"/>
    </location>
</feature>
<dbReference type="InterPro" id="IPR001123">
    <property type="entry name" value="LeuE-type"/>
</dbReference>
<organism evidence="7 8">
    <name type="scientific">Mameliella alba</name>
    <dbReference type="NCBI Taxonomy" id="561184"/>
    <lineage>
        <taxon>Bacteria</taxon>
        <taxon>Pseudomonadati</taxon>
        <taxon>Pseudomonadota</taxon>
        <taxon>Alphaproteobacteria</taxon>
        <taxon>Rhodobacterales</taxon>
        <taxon>Roseobacteraceae</taxon>
        <taxon>Mameliella</taxon>
    </lineage>
</organism>
<evidence type="ECO:0000256" key="3">
    <source>
        <dbReference type="ARBA" id="ARBA00022692"/>
    </source>
</evidence>
<comment type="caution">
    <text evidence="7">The sequence shown here is derived from an EMBL/GenBank/DDBJ whole genome shotgun (WGS) entry which is preliminary data.</text>
</comment>
<dbReference type="STRING" id="561184.SAMN05216376_103112"/>
<proteinExistence type="predicted"/>
<dbReference type="Proteomes" id="UP000030960">
    <property type="component" value="Unassembled WGS sequence"/>
</dbReference>
<dbReference type="Pfam" id="PF01810">
    <property type="entry name" value="LysE"/>
    <property type="match status" value="1"/>
</dbReference>
<keyword evidence="4 6" id="KW-1133">Transmembrane helix</keyword>
<comment type="subcellular location">
    <subcellularLocation>
        <location evidence="1">Cell membrane</location>
        <topology evidence="1">Multi-pass membrane protein</topology>
    </subcellularLocation>
</comment>
<feature type="transmembrane region" description="Helical" evidence="6">
    <location>
        <begin position="187"/>
        <end position="206"/>
    </location>
</feature>
<keyword evidence="2" id="KW-1003">Cell membrane</keyword>
<accession>A0A0B3SXC7</accession>
<dbReference type="AlphaFoldDB" id="A0A0B3SXC7"/>
<dbReference type="PANTHER" id="PTHR30086">
    <property type="entry name" value="ARGININE EXPORTER PROTEIN ARGO"/>
    <property type="match status" value="1"/>
</dbReference>
<dbReference type="EMBL" id="JSUQ01000001">
    <property type="protein sequence ID" value="KHQ55074.1"/>
    <property type="molecule type" value="Genomic_DNA"/>
</dbReference>
<evidence type="ECO:0000313" key="8">
    <source>
        <dbReference type="Proteomes" id="UP000030960"/>
    </source>
</evidence>
<name>A0A0B3SXC7_9RHOB</name>
<evidence type="ECO:0000313" key="7">
    <source>
        <dbReference type="EMBL" id="KHQ55074.1"/>
    </source>
</evidence>
<keyword evidence="3 6" id="KW-0812">Transmembrane</keyword>
<evidence type="ECO:0000256" key="2">
    <source>
        <dbReference type="ARBA" id="ARBA00022475"/>
    </source>
</evidence>
<gene>
    <name evidence="7" type="ORF">OA50_00108</name>
</gene>
<evidence type="ECO:0000256" key="6">
    <source>
        <dbReference type="SAM" id="Phobius"/>
    </source>
</evidence>
<sequence>MLADYLPSLLLAWGVHALALASPGANVLAVIGTAMGTGRRQALAMSAGIVTGSILMASGAIAGLGALIQTWAHAVTLIKFLGAGYLAWLGYKSLRSATTPGAAPPVTMLSGSPAGLYRRGLLLQVSNPKAILAYLSIVTLALGGTAPWPVAALFVLGAALNSALIHAFYALTFSTRPMVALYLRARRAIDGALGAFFCFAALRLALARP</sequence>
<feature type="transmembrane region" description="Helical" evidence="6">
    <location>
        <begin position="154"/>
        <end position="175"/>
    </location>
</feature>
<keyword evidence="8" id="KW-1185">Reference proteome</keyword>
<evidence type="ECO:0000256" key="4">
    <source>
        <dbReference type="ARBA" id="ARBA00022989"/>
    </source>
</evidence>
<feature type="transmembrane region" description="Helical" evidence="6">
    <location>
        <begin position="71"/>
        <end position="91"/>
    </location>
</feature>
<reference evidence="7 8" key="1">
    <citation type="submission" date="2014-10" db="EMBL/GenBank/DDBJ databases">
        <title>Genome sequence of Ponticoccus sp. strain UMTAT08 isolated from clonal culture of toxic dinoflagellate Alexandrium tamiyavanichii.</title>
        <authorList>
            <person name="Gan H.Y."/>
            <person name="Muhd D.-D."/>
            <person name="Mohd Noor M.E."/>
            <person name="Yeong Y.S."/>
            <person name="Usup G."/>
        </authorList>
    </citation>
    <scope>NUCLEOTIDE SEQUENCE [LARGE SCALE GENOMIC DNA]</scope>
    <source>
        <strain evidence="7 8">UMTAT08</strain>
    </source>
</reference>
<keyword evidence="5 6" id="KW-0472">Membrane</keyword>
<dbReference type="GO" id="GO:0005886">
    <property type="term" value="C:plasma membrane"/>
    <property type="evidence" value="ECO:0007669"/>
    <property type="project" value="UniProtKB-SubCell"/>
</dbReference>
<feature type="transmembrane region" description="Helical" evidence="6">
    <location>
        <begin position="43"/>
        <end position="65"/>
    </location>
</feature>